<evidence type="ECO:0000313" key="1">
    <source>
        <dbReference type="EMBL" id="KAI3786948.1"/>
    </source>
</evidence>
<comment type="caution">
    <text evidence="1">The sequence shown here is derived from an EMBL/GenBank/DDBJ whole genome shotgun (WGS) entry which is preliminary data.</text>
</comment>
<proteinExistence type="predicted"/>
<dbReference type="EMBL" id="CM042030">
    <property type="protein sequence ID" value="KAI3786948.1"/>
    <property type="molecule type" value="Genomic_DNA"/>
</dbReference>
<sequence>MNPSGGLISLPKHPPYKPKEAAPTLAADGGSISREGLSMGVPCEANTKLPNPPVVSGVVLRREVQRDGVSGCGREETWGEGVEDNEVGWLEEKRNGGGVKRNLSKIKGN</sequence>
<gene>
    <name evidence="1" type="ORF">L1987_41047</name>
</gene>
<dbReference type="Proteomes" id="UP001056120">
    <property type="component" value="Linkage Group LG13"/>
</dbReference>
<reference evidence="2" key="1">
    <citation type="journal article" date="2022" name="Mol. Ecol. Resour.">
        <title>The genomes of chicory, endive, great burdock and yacon provide insights into Asteraceae palaeo-polyploidization history and plant inulin production.</title>
        <authorList>
            <person name="Fan W."/>
            <person name="Wang S."/>
            <person name="Wang H."/>
            <person name="Wang A."/>
            <person name="Jiang F."/>
            <person name="Liu H."/>
            <person name="Zhao H."/>
            <person name="Xu D."/>
            <person name="Zhang Y."/>
        </authorList>
    </citation>
    <scope>NUCLEOTIDE SEQUENCE [LARGE SCALE GENOMIC DNA]</scope>
    <source>
        <strain evidence="2">cv. Yunnan</strain>
    </source>
</reference>
<evidence type="ECO:0000313" key="2">
    <source>
        <dbReference type="Proteomes" id="UP001056120"/>
    </source>
</evidence>
<keyword evidence="2" id="KW-1185">Reference proteome</keyword>
<organism evidence="1 2">
    <name type="scientific">Smallanthus sonchifolius</name>
    <dbReference type="NCBI Taxonomy" id="185202"/>
    <lineage>
        <taxon>Eukaryota</taxon>
        <taxon>Viridiplantae</taxon>
        <taxon>Streptophyta</taxon>
        <taxon>Embryophyta</taxon>
        <taxon>Tracheophyta</taxon>
        <taxon>Spermatophyta</taxon>
        <taxon>Magnoliopsida</taxon>
        <taxon>eudicotyledons</taxon>
        <taxon>Gunneridae</taxon>
        <taxon>Pentapetalae</taxon>
        <taxon>asterids</taxon>
        <taxon>campanulids</taxon>
        <taxon>Asterales</taxon>
        <taxon>Asteraceae</taxon>
        <taxon>Asteroideae</taxon>
        <taxon>Heliantheae alliance</taxon>
        <taxon>Millerieae</taxon>
        <taxon>Smallanthus</taxon>
    </lineage>
</organism>
<accession>A0ACB9GV36</accession>
<reference evidence="1 2" key="2">
    <citation type="journal article" date="2022" name="Mol. Ecol. Resour.">
        <title>The genomes of chicory, endive, great burdock and yacon provide insights into Asteraceae paleo-polyploidization history and plant inulin production.</title>
        <authorList>
            <person name="Fan W."/>
            <person name="Wang S."/>
            <person name="Wang H."/>
            <person name="Wang A."/>
            <person name="Jiang F."/>
            <person name="Liu H."/>
            <person name="Zhao H."/>
            <person name="Xu D."/>
            <person name="Zhang Y."/>
        </authorList>
    </citation>
    <scope>NUCLEOTIDE SEQUENCE [LARGE SCALE GENOMIC DNA]</scope>
    <source>
        <strain evidence="2">cv. Yunnan</strain>
        <tissue evidence="1">Leaves</tissue>
    </source>
</reference>
<name>A0ACB9GV36_9ASTR</name>
<protein>
    <submittedName>
        <fullName evidence="1">Uncharacterized protein</fullName>
    </submittedName>
</protein>